<keyword evidence="13" id="KW-1185">Reference proteome</keyword>
<dbReference type="PANTHER" id="PTHR43065">
    <property type="entry name" value="SENSOR HISTIDINE KINASE"/>
    <property type="match status" value="1"/>
</dbReference>
<dbReference type="InterPro" id="IPR005467">
    <property type="entry name" value="His_kinase_dom"/>
</dbReference>
<dbReference type="Proteomes" id="UP000494245">
    <property type="component" value="Unassembled WGS sequence"/>
</dbReference>
<evidence type="ECO:0000313" key="12">
    <source>
        <dbReference type="EMBL" id="GFK95267.1"/>
    </source>
</evidence>
<dbReference type="GO" id="GO:0005524">
    <property type="term" value="F:ATP binding"/>
    <property type="evidence" value="ECO:0007669"/>
    <property type="project" value="UniProtKB-KW"/>
</dbReference>
<dbReference type="SUPFAM" id="SSF47384">
    <property type="entry name" value="Homodimeric domain of signal transducing histidine kinase"/>
    <property type="match status" value="1"/>
</dbReference>
<dbReference type="Gene3D" id="3.30.565.10">
    <property type="entry name" value="Histidine kinase-like ATPase, C-terminal domain"/>
    <property type="match status" value="1"/>
</dbReference>
<dbReference type="EC" id="2.7.13.3" evidence="2"/>
<dbReference type="InterPro" id="IPR003594">
    <property type="entry name" value="HATPase_dom"/>
</dbReference>
<dbReference type="PANTHER" id="PTHR43065:SF10">
    <property type="entry name" value="PEROXIDE STRESS-ACTIVATED HISTIDINE KINASE MAK3"/>
    <property type="match status" value="1"/>
</dbReference>
<evidence type="ECO:0000256" key="4">
    <source>
        <dbReference type="ARBA" id="ARBA00022679"/>
    </source>
</evidence>
<dbReference type="Gene3D" id="3.30.450.20">
    <property type="entry name" value="PAS domain"/>
    <property type="match status" value="1"/>
</dbReference>
<dbReference type="Pfam" id="PF00512">
    <property type="entry name" value="HisKA"/>
    <property type="match status" value="1"/>
</dbReference>
<keyword evidence="4 12" id="KW-0808">Transferase</keyword>
<evidence type="ECO:0000259" key="11">
    <source>
        <dbReference type="PROSITE" id="PS50109"/>
    </source>
</evidence>
<dbReference type="SUPFAM" id="SSF55874">
    <property type="entry name" value="ATPase domain of HSP90 chaperone/DNA topoisomerase II/histidine kinase"/>
    <property type="match status" value="1"/>
</dbReference>
<evidence type="ECO:0000256" key="7">
    <source>
        <dbReference type="ARBA" id="ARBA00022840"/>
    </source>
</evidence>
<protein>
    <recommendedName>
        <fullName evidence="2">histidine kinase</fullName>
        <ecNumber evidence="2">2.7.13.3</ecNumber>
    </recommendedName>
</protein>
<evidence type="ECO:0000256" key="3">
    <source>
        <dbReference type="ARBA" id="ARBA00022553"/>
    </source>
</evidence>
<dbReference type="AlphaFoldDB" id="A0A6V8M084"/>
<dbReference type="InterPro" id="IPR036097">
    <property type="entry name" value="HisK_dim/P_sf"/>
</dbReference>
<gene>
    <name evidence="12" type="primary">kinE_15</name>
    <name evidence="12" type="ORF">NNJEOMEG_03126</name>
</gene>
<keyword evidence="9" id="KW-0175">Coiled coil</keyword>
<keyword evidence="3" id="KW-0597">Phosphoprotein</keyword>
<comment type="catalytic activity">
    <reaction evidence="1">
        <text>ATP + protein L-histidine = ADP + protein N-phospho-L-histidine.</text>
        <dbReference type="EC" id="2.7.13.3"/>
    </reaction>
</comment>
<organism evidence="12 13">
    <name type="scientific">Fundidesulfovibrio magnetotacticus</name>
    <dbReference type="NCBI Taxonomy" id="2730080"/>
    <lineage>
        <taxon>Bacteria</taxon>
        <taxon>Pseudomonadati</taxon>
        <taxon>Thermodesulfobacteriota</taxon>
        <taxon>Desulfovibrionia</taxon>
        <taxon>Desulfovibrionales</taxon>
        <taxon>Desulfovibrionaceae</taxon>
        <taxon>Fundidesulfovibrio</taxon>
    </lineage>
</organism>
<dbReference type="CDD" id="cd00082">
    <property type="entry name" value="HisKA"/>
    <property type="match status" value="1"/>
</dbReference>
<proteinExistence type="predicted"/>
<name>A0A6V8M084_9BACT</name>
<reference evidence="12 13" key="1">
    <citation type="submission" date="2020-04" db="EMBL/GenBank/DDBJ databases">
        <authorList>
            <consortium name="Desulfovibrio sp. FSS-1 genome sequencing consortium"/>
            <person name="Shimoshige H."/>
            <person name="Kobayashi H."/>
            <person name="Maekawa T."/>
        </authorList>
    </citation>
    <scope>NUCLEOTIDE SEQUENCE [LARGE SCALE GENOMIC DNA]</scope>
    <source>
        <strain evidence="12 13">SIID29052-01</strain>
    </source>
</reference>
<dbReference type="GO" id="GO:0000155">
    <property type="term" value="F:phosphorelay sensor kinase activity"/>
    <property type="evidence" value="ECO:0007669"/>
    <property type="project" value="InterPro"/>
</dbReference>
<feature type="coiled-coil region" evidence="9">
    <location>
        <begin position="347"/>
        <end position="385"/>
    </location>
</feature>
<sequence>MTRKFVIITSSALLLLGLVMWQLGLRAQGELKAVATEQFNRQQLILAQKLAQDLEQHFSFLGASLLELSGILHRHPALMGEPEKALPPFQEILRQSEVLAIGYVPAGGGAVSFFNDKGLMSGPLVLDYGAFLDWARGSETGKLLTGRVESPPQGPFAGKTILRMATRYWPHEAPVSVGVEGPGVLFFVVDAVAVARRYAHDVRSGQTGYAWVIDQRGYFLDHYEEDFIARDAFEVRKRRDPGIDFTRIDQLMREKIMKGEEGVDWYVSGWHRGAQGEMRKLIAYAPAHIATDQPDPVVWGVALAAPVDEVEGIIGKVALREMFMVAVFQVVVFTGLAVTMYFAFRWSANLKTEVEARTAELREARDRIRQNLQELLETQERLIRSERFAAVGEAAAHISHEIRNPLMLMGGFARQVRRSLPEDGREAEKLRLIEEEAKRLETMLEEVRDFTRPAAPKLAPRDLNATVWDTVTLLEQELASRGVTLRANLDKTLPPAVHDPGQVRQVVLNLVKNAAEAMTQGGAVTIVSRARDGFAEVVVKDDGPGMAPEEAAKAFNPFYTTKERGTGLGLAVCERIARDHGGAIRLDTEKGKGCAFTLSLPLERRGAEQRA</sequence>
<keyword evidence="10" id="KW-0812">Transmembrane</keyword>
<keyword evidence="10" id="KW-0472">Membrane</keyword>
<dbReference type="EMBL" id="BLTE01000015">
    <property type="protein sequence ID" value="GFK95267.1"/>
    <property type="molecule type" value="Genomic_DNA"/>
</dbReference>
<accession>A0A6V8M084</accession>
<dbReference type="Pfam" id="PF02518">
    <property type="entry name" value="HATPase_c"/>
    <property type="match status" value="1"/>
</dbReference>
<evidence type="ECO:0000256" key="10">
    <source>
        <dbReference type="SAM" id="Phobius"/>
    </source>
</evidence>
<evidence type="ECO:0000256" key="1">
    <source>
        <dbReference type="ARBA" id="ARBA00000085"/>
    </source>
</evidence>
<evidence type="ECO:0000256" key="2">
    <source>
        <dbReference type="ARBA" id="ARBA00012438"/>
    </source>
</evidence>
<dbReference type="PROSITE" id="PS50109">
    <property type="entry name" value="HIS_KIN"/>
    <property type="match status" value="1"/>
</dbReference>
<keyword evidence="8" id="KW-0902">Two-component regulatory system</keyword>
<dbReference type="PRINTS" id="PR00344">
    <property type="entry name" value="BCTRLSENSOR"/>
</dbReference>
<evidence type="ECO:0000256" key="6">
    <source>
        <dbReference type="ARBA" id="ARBA00022777"/>
    </source>
</evidence>
<keyword evidence="10" id="KW-1133">Transmembrane helix</keyword>
<dbReference type="Gene3D" id="1.10.287.130">
    <property type="match status" value="1"/>
</dbReference>
<keyword evidence="6 12" id="KW-0418">Kinase</keyword>
<dbReference type="SMART" id="SM00387">
    <property type="entry name" value="HATPase_c"/>
    <property type="match status" value="1"/>
</dbReference>
<comment type="caution">
    <text evidence="12">The sequence shown here is derived from an EMBL/GenBank/DDBJ whole genome shotgun (WGS) entry which is preliminary data.</text>
</comment>
<keyword evidence="5" id="KW-0547">Nucleotide-binding</keyword>
<dbReference type="InterPro" id="IPR036890">
    <property type="entry name" value="HATPase_C_sf"/>
</dbReference>
<dbReference type="InterPro" id="IPR004358">
    <property type="entry name" value="Sig_transdc_His_kin-like_C"/>
</dbReference>
<evidence type="ECO:0000256" key="9">
    <source>
        <dbReference type="SAM" id="Coils"/>
    </source>
</evidence>
<evidence type="ECO:0000256" key="5">
    <source>
        <dbReference type="ARBA" id="ARBA00022741"/>
    </source>
</evidence>
<reference evidence="12 13" key="2">
    <citation type="submission" date="2020-05" db="EMBL/GenBank/DDBJ databases">
        <title>Draft genome sequence of Desulfovibrio sp. strainFSS-1.</title>
        <authorList>
            <person name="Shimoshige H."/>
            <person name="Kobayashi H."/>
            <person name="Maekawa T."/>
        </authorList>
    </citation>
    <scope>NUCLEOTIDE SEQUENCE [LARGE SCALE GENOMIC DNA]</scope>
    <source>
        <strain evidence="12 13">SIID29052-01</strain>
    </source>
</reference>
<dbReference type="InterPro" id="IPR003661">
    <property type="entry name" value="HisK_dim/P_dom"/>
</dbReference>
<feature type="transmembrane region" description="Helical" evidence="10">
    <location>
        <begin position="322"/>
        <end position="344"/>
    </location>
</feature>
<evidence type="ECO:0000313" key="13">
    <source>
        <dbReference type="Proteomes" id="UP000494245"/>
    </source>
</evidence>
<evidence type="ECO:0000256" key="8">
    <source>
        <dbReference type="ARBA" id="ARBA00023012"/>
    </source>
</evidence>
<dbReference type="CDD" id="cd00075">
    <property type="entry name" value="HATPase"/>
    <property type="match status" value="1"/>
</dbReference>
<dbReference type="RefSeq" id="WP_173086122.1">
    <property type="nucleotide sequence ID" value="NZ_BLTE01000015.1"/>
</dbReference>
<feature type="domain" description="Histidine kinase" evidence="11">
    <location>
        <begin position="397"/>
        <end position="604"/>
    </location>
</feature>
<dbReference type="SMART" id="SM00388">
    <property type="entry name" value="HisKA"/>
    <property type="match status" value="1"/>
</dbReference>
<keyword evidence="7" id="KW-0067">ATP-binding</keyword>